<reference evidence="1 2" key="1">
    <citation type="submission" date="2018-12" db="EMBL/GenBank/DDBJ databases">
        <title>Still something new to discover - new insights into E. coli phage diversity and taxonomy.</title>
        <authorList>
            <person name="Korf I.H.E."/>
            <person name="Adriaennsens E."/>
            <person name="Dreiseikelmann B."/>
            <person name="Kropinski A."/>
            <person name="Nimtz M."/>
            <person name="Meier-Kolthoff J.P."/>
            <person name="Rohde M."/>
            <person name="van Raaij M."/>
            <person name="Wittmann J."/>
        </authorList>
    </citation>
    <scope>NUCLEOTIDE SEQUENCE [LARGE SCALE GENOMIC DNA]</scope>
</reference>
<sequence>MGREITNPVLYAQQHPDKLAIQDLDRRYTTYAYKEIYNGVEEDWKLYVPNVDDKVEDWDTNAVYRVIAVDDRTKLSTLKLIGQLSAPFDGQDDGTTTFEGIDPTWSYDTWRVLINTNTIPATMNIDRRFHLHGSDIRRIAVFRGSDISAKGEIISAMYDNSGNKISDFIPCQLIAYKDGTNKAIWAPREGYCIKPVEDFEQVMVVGYGDGPQPLSMKRMIVRITDYVRTPDQGIKYILEDGVRLKSTWLNSSDTKLLELPINVNLDSVDLQAEVTYSDGSIKHWPVTGNKVVLDGLNVFTSQVINSKHPLALHYYLDDDEDTSYALPGAVKHISVPYTVVSKEAKGAYSVKLFCYPQWVSDAVGYELVFWLYNVDRERYYNVTDKVQLALNSPEFNPKKYGQPQEFAYNIWLDEVDPTVYKRVRHTQTIRMTLLQAGSATSGDYWTVTFSSQTTPTTTDVYGRNTKALFTYDVAGNAYVDLTNKHSDLGEWLNQLYYPTHPLYLEKTESKAPEPTHFEIMVGPNVQKRFEISQWNRNNNVPGGTGQDNANLYIRWIKVQNGVDLHLGITAVVISKVA</sequence>
<keyword evidence="2" id="KW-1185">Reference proteome</keyword>
<name>A0A482GHY8_BPGOS</name>
<organismHost>
    <name type="scientific">Escherichia coli</name>
    <dbReference type="NCBI Taxonomy" id="562"/>
</organismHost>
<proteinExistence type="predicted"/>
<evidence type="ECO:0000313" key="1">
    <source>
        <dbReference type="EMBL" id="QBO64006.1"/>
    </source>
</evidence>
<evidence type="ECO:0008006" key="3">
    <source>
        <dbReference type="Google" id="ProtNLM"/>
    </source>
</evidence>
<gene>
    <name evidence="1" type="ORF">Goslar_00214</name>
</gene>
<dbReference type="EMBL" id="MK327938">
    <property type="protein sequence ID" value="QBO64006.1"/>
    <property type="molecule type" value="Genomic_DNA"/>
</dbReference>
<accession>A0A482GHY8</accession>
<protein>
    <recommendedName>
        <fullName evidence="3">Virion structural protein</fullName>
    </recommendedName>
</protein>
<evidence type="ECO:0000313" key="2">
    <source>
        <dbReference type="Proteomes" id="UP000294673"/>
    </source>
</evidence>
<organism evidence="1 2">
    <name type="scientific">Escherichia phage vB_EcoM_Goslar</name>
    <dbReference type="NCBI Taxonomy" id="2502409"/>
    <lineage>
        <taxon>Viruses</taxon>
        <taxon>Duplodnaviria</taxon>
        <taxon>Heunggongvirae</taxon>
        <taxon>Uroviricota</taxon>
        <taxon>Caudoviricetes</taxon>
        <taxon>Chimalliviridae</taxon>
        <taxon>Goslarvirus</taxon>
        <taxon>Goslarvirus goslar</taxon>
    </lineage>
</organism>
<dbReference type="Proteomes" id="UP000294673">
    <property type="component" value="Segment"/>
</dbReference>